<keyword evidence="7" id="KW-0539">Nucleus</keyword>
<feature type="domain" description="GATA-type" evidence="10">
    <location>
        <begin position="208"/>
        <end position="251"/>
    </location>
</feature>
<keyword evidence="6" id="KW-0804">Transcription</keyword>
<evidence type="ECO:0000256" key="4">
    <source>
        <dbReference type="ARBA" id="ARBA00022833"/>
    </source>
</evidence>
<dbReference type="VEuPathDB" id="FungiDB:QG37_02971"/>
<feature type="region of interest" description="Disordered" evidence="9">
    <location>
        <begin position="173"/>
        <end position="196"/>
    </location>
</feature>
<feature type="compositionally biased region" description="Low complexity" evidence="9">
    <location>
        <begin position="116"/>
        <end position="126"/>
    </location>
</feature>
<dbReference type="SMART" id="SM00401">
    <property type="entry name" value="ZnF_GATA"/>
    <property type="match status" value="1"/>
</dbReference>
<comment type="subcellular location">
    <subcellularLocation>
        <location evidence="1">Nucleus</location>
    </subcellularLocation>
</comment>
<organism evidence="11 12">
    <name type="scientific">Candidozyma auris</name>
    <name type="common">Yeast</name>
    <name type="synonym">Candida auris</name>
    <dbReference type="NCBI Taxonomy" id="498019"/>
    <lineage>
        <taxon>Eukaryota</taxon>
        <taxon>Fungi</taxon>
        <taxon>Dikarya</taxon>
        <taxon>Ascomycota</taxon>
        <taxon>Saccharomycotina</taxon>
        <taxon>Pichiomycetes</taxon>
        <taxon>Metschnikowiaceae</taxon>
        <taxon>Candidozyma</taxon>
    </lineage>
</organism>
<keyword evidence="3 8" id="KW-0863">Zinc-finger</keyword>
<feature type="compositionally biased region" description="Basic and acidic residues" evidence="9">
    <location>
        <begin position="93"/>
        <end position="106"/>
    </location>
</feature>
<proteinExistence type="predicted"/>
<dbReference type="PROSITE" id="PS50114">
    <property type="entry name" value="GATA_ZN_FINGER_2"/>
    <property type="match status" value="1"/>
</dbReference>
<dbReference type="InterPro" id="IPR039355">
    <property type="entry name" value="Transcription_factor_GATA"/>
</dbReference>
<dbReference type="InterPro" id="IPR013860">
    <property type="entry name" value="AreA_GATA"/>
</dbReference>
<evidence type="ECO:0000256" key="3">
    <source>
        <dbReference type="ARBA" id="ARBA00022771"/>
    </source>
</evidence>
<evidence type="ECO:0000313" key="11">
    <source>
        <dbReference type="EMBL" id="KNE00029.1"/>
    </source>
</evidence>
<dbReference type="PRINTS" id="PR00619">
    <property type="entry name" value="GATAZNFINGER"/>
</dbReference>
<dbReference type="VEuPathDB" id="FungiDB:B9J08_000967"/>
<dbReference type="VEuPathDB" id="FungiDB:CJI97_000986"/>
<evidence type="ECO:0000256" key="1">
    <source>
        <dbReference type="ARBA" id="ARBA00004123"/>
    </source>
</evidence>
<feature type="region of interest" description="Disordered" evidence="9">
    <location>
        <begin position="85"/>
        <end position="148"/>
    </location>
</feature>
<sequence>MNSDASVADLLKDIDDSSLKIHSMYQHKSYLPHNKRVSNIAWRIQNQKALKRHHTAGVEKPASARRSSKQIEMDDQFDYVAHIRRISQEEGSPEAKIDSPKKHEPRSIPAAPAPPSALSMATPASSVEKKASAISSTNNNNVNSTTTGSGGSFLSSYISLLESTLKQDYKLSKESKTSPLQSSFTMPSHSASTLTPAPLVNSKNDSSTKNSLQCTNCQTRTTPLWRKTSQGDLLCNACGLFYKLHGILRPLNNSALAQHGQPSPVSRYGAVYDPKYNKGRKSLDSVISNNNTGLFRQLTEPNSGSFSSYPDTSSTMPTTISPYADSLLNFLDFQHSGQDAFHQNDIQNGPDEMDKLLNMNLFQLDSFTIGADDSPLHHMGDFTAMDADAHTTNQASANNTTMKMAHLEATDEILIDEPSKSSSWNWLDFGPATTSGGD</sequence>
<evidence type="ECO:0000256" key="5">
    <source>
        <dbReference type="ARBA" id="ARBA00023015"/>
    </source>
</evidence>
<dbReference type="SUPFAM" id="SSF57716">
    <property type="entry name" value="Glucocorticoid receptor-like (DNA-binding domain)"/>
    <property type="match status" value="1"/>
</dbReference>
<dbReference type="GO" id="GO:0000981">
    <property type="term" value="F:DNA-binding transcription factor activity, RNA polymerase II-specific"/>
    <property type="evidence" value="ECO:0007669"/>
    <property type="project" value="TreeGrafter"/>
</dbReference>
<dbReference type="VEuPathDB" id="FungiDB:CJJ07_001555"/>
<dbReference type="Pfam" id="PF00320">
    <property type="entry name" value="GATA"/>
    <property type="match status" value="1"/>
</dbReference>
<keyword evidence="4" id="KW-0862">Zinc</keyword>
<dbReference type="PANTHER" id="PTHR10071:SF281">
    <property type="entry name" value="BOX A-BINDING FACTOR-RELATED"/>
    <property type="match status" value="1"/>
</dbReference>
<dbReference type="CDD" id="cd00202">
    <property type="entry name" value="ZnF_GATA"/>
    <property type="match status" value="1"/>
</dbReference>
<evidence type="ECO:0000256" key="7">
    <source>
        <dbReference type="ARBA" id="ARBA00023242"/>
    </source>
</evidence>
<dbReference type="VEuPathDB" id="FungiDB:CJJ09_002927"/>
<dbReference type="PANTHER" id="PTHR10071">
    <property type="entry name" value="TRANSCRIPTION FACTOR GATA FAMILY MEMBER"/>
    <property type="match status" value="1"/>
</dbReference>
<dbReference type="PROSITE" id="PS00344">
    <property type="entry name" value="GATA_ZN_FINGER_1"/>
    <property type="match status" value="1"/>
</dbReference>
<evidence type="ECO:0000259" key="10">
    <source>
        <dbReference type="PROSITE" id="PS50114"/>
    </source>
</evidence>
<protein>
    <recommendedName>
        <fullName evidence="10">GATA-type domain-containing protein</fullName>
    </recommendedName>
</protein>
<dbReference type="InterPro" id="IPR013088">
    <property type="entry name" value="Znf_NHR/GATA"/>
</dbReference>
<dbReference type="GO" id="GO:0000978">
    <property type="term" value="F:RNA polymerase II cis-regulatory region sequence-specific DNA binding"/>
    <property type="evidence" value="ECO:0007669"/>
    <property type="project" value="TreeGrafter"/>
</dbReference>
<dbReference type="VEuPathDB" id="FungiDB:CJI96_0001354"/>
<evidence type="ECO:0000256" key="8">
    <source>
        <dbReference type="PROSITE-ProRule" id="PRU00094"/>
    </source>
</evidence>
<gene>
    <name evidence="11" type="ORF">QG37_02971</name>
</gene>
<feature type="compositionally biased region" description="Low complexity" evidence="9">
    <location>
        <begin position="135"/>
        <end position="147"/>
    </location>
</feature>
<dbReference type="Gene3D" id="3.30.50.10">
    <property type="entry name" value="Erythroid Transcription Factor GATA-1, subunit A"/>
    <property type="match status" value="1"/>
</dbReference>
<evidence type="ECO:0000313" key="12">
    <source>
        <dbReference type="Proteomes" id="UP000037122"/>
    </source>
</evidence>
<dbReference type="InterPro" id="IPR000679">
    <property type="entry name" value="Znf_GATA"/>
</dbReference>
<feature type="region of interest" description="Disordered" evidence="9">
    <location>
        <begin position="51"/>
        <end position="70"/>
    </location>
</feature>
<dbReference type="AlphaFoldDB" id="A0A0L0P1A9"/>
<dbReference type="GO" id="GO:0005634">
    <property type="term" value="C:nucleus"/>
    <property type="evidence" value="ECO:0007669"/>
    <property type="project" value="UniProtKB-SubCell"/>
</dbReference>
<feature type="compositionally biased region" description="Polar residues" evidence="9">
    <location>
        <begin position="177"/>
        <end position="196"/>
    </location>
</feature>
<comment type="caution">
    <text evidence="11">The sequence shown here is derived from an EMBL/GenBank/DDBJ whole genome shotgun (WGS) entry which is preliminary data.</text>
</comment>
<accession>A0A0L0P1A9</accession>
<reference evidence="12" key="1">
    <citation type="journal article" date="2015" name="BMC Genomics">
        <title>Draft genome of a commonly misdiagnosed multidrug resistant pathogen Candida auris.</title>
        <authorList>
            <person name="Chatterjee S."/>
            <person name="Alampalli S.V."/>
            <person name="Nageshan R.K."/>
            <person name="Chettiar S.T."/>
            <person name="Joshi S."/>
            <person name="Tatu U.S."/>
        </authorList>
    </citation>
    <scope>NUCLEOTIDE SEQUENCE [LARGE SCALE GENOMIC DNA]</scope>
    <source>
        <strain evidence="12">6684</strain>
    </source>
</reference>
<evidence type="ECO:0000256" key="2">
    <source>
        <dbReference type="ARBA" id="ARBA00022723"/>
    </source>
</evidence>
<dbReference type="Pfam" id="PF08550">
    <property type="entry name" value="GATA_AreA"/>
    <property type="match status" value="1"/>
</dbReference>
<dbReference type="GO" id="GO:0008270">
    <property type="term" value="F:zinc ion binding"/>
    <property type="evidence" value="ECO:0007669"/>
    <property type="project" value="UniProtKB-KW"/>
</dbReference>
<evidence type="ECO:0000256" key="6">
    <source>
        <dbReference type="ARBA" id="ARBA00023163"/>
    </source>
</evidence>
<name>A0A0L0P1A9_CANAR</name>
<dbReference type="EMBL" id="LGST01000020">
    <property type="protein sequence ID" value="KNE00029.1"/>
    <property type="molecule type" value="Genomic_DNA"/>
</dbReference>
<keyword evidence="2" id="KW-0479">Metal-binding</keyword>
<dbReference type="GO" id="GO:0000122">
    <property type="term" value="P:negative regulation of transcription by RNA polymerase II"/>
    <property type="evidence" value="ECO:0007669"/>
    <property type="project" value="TreeGrafter"/>
</dbReference>
<dbReference type="GO" id="GO:0045944">
    <property type="term" value="P:positive regulation of transcription by RNA polymerase II"/>
    <property type="evidence" value="ECO:0007669"/>
    <property type="project" value="TreeGrafter"/>
</dbReference>
<keyword evidence="5" id="KW-0805">Transcription regulation</keyword>
<dbReference type="Proteomes" id="UP000037122">
    <property type="component" value="Unassembled WGS sequence"/>
</dbReference>
<evidence type="ECO:0000256" key="9">
    <source>
        <dbReference type="SAM" id="MobiDB-lite"/>
    </source>
</evidence>